<dbReference type="OrthoDB" id="205623at2759"/>
<dbReference type="EMBL" id="CM002870">
    <property type="protein sequence ID" value="KFK40749.1"/>
    <property type="molecule type" value="Genomic_DNA"/>
</dbReference>
<dbReference type="InterPro" id="IPR027417">
    <property type="entry name" value="P-loop_NTPase"/>
</dbReference>
<keyword evidence="1" id="KW-0808">Transferase</keyword>
<dbReference type="eggNOG" id="KOG1584">
    <property type="taxonomic scope" value="Eukaryota"/>
</dbReference>
<dbReference type="Pfam" id="PF00685">
    <property type="entry name" value="Sulfotransfer_1"/>
    <property type="match status" value="1"/>
</dbReference>
<proteinExistence type="inferred from homology"/>
<dbReference type="Gramene" id="KFK40749">
    <property type="protein sequence ID" value="KFK40749"/>
    <property type="gene ID" value="AALP_AA2G036000"/>
</dbReference>
<feature type="domain" description="Sulfotransferase" evidence="2">
    <location>
        <begin position="4"/>
        <end position="68"/>
    </location>
</feature>
<comment type="similarity">
    <text evidence="1">Belongs to the sulfotransferase 1 family.</text>
</comment>
<dbReference type="GO" id="GO:0008146">
    <property type="term" value="F:sulfotransferase activity"/>
    <property type="evidence" value="ECO:0007669"/>
    <property type="project" value="InterPro"/>
</dbReference>
<dbReference type="AlphaFoldDB" id="A0A087HF47"/>
<evidence type="ECO:0000259" key="2">
    <source>
        <dbReference type="Pfam" id="PF00685"/>
    </source>
</evidence>
<dbReference type="SUPFAM" id="SSF52540">
    <property type="entry name" value="P-loop containing nucleoside triphosphate hydrolases"/>
    <property type="match status" value="1"/>
</dbReference>
<keyword evidence="4" id="KW-1185">Reference proteome</keyword>
<evidence type="ECO:0000313" key="3">
    <source>
        <dbReference type="EMBL" id="KFK40749.1"/>
    </source>
</evidence>
<dbReference type="Proteomes" id="UP000029120">
    <property type="component" value="Chromosome 2"/>
</dbReference>
<protein>
    <recommendedName>
        <fullName evidence="1">Sulfotransferase</fullName>
        <ecNumber evidence="1">2.8.2.-</ecNumber>
    </recommendedName>
</protein>
<reference evidence="4" key="1">
    <citation type="journal article" date="2015" name="Nat. Plants">
        <title>Genome expansion of Arabis alpina linked with retrotransposition and reduced symmetric DNA methylation.</title>
        <authorList>
            <person name="Willing E.M."/>
            <person name="Rawat V."/>
            <person name="Mandakova T."/>
            <person name="Maumus F."/>
            <person name="James G.V."/>
            <person name="Nordstroem K.J."/>
            <person name="Becker C."/>
            <person name="Warthmann N."/>
            <person name="Chica C."/>
            <person name="Szarzynska B."/>
            <person name="Zytnicki M."/>
            <person name="Albani M.C."/>
            <person name="Kiefer C."/>
            <person name="Bergonzi S."/>
            <person name="Castaings L."/>
            <person name="Mateos J.L."/>
            <person name="Berns M.C."/>
            <person name="Bujdoso N."/>
            <person name="Piofczyk T."/>
            <person name="de Lorenzo L."/>
            <person name="Barrero-Sicilia C."/>
            <person name="Mateos I."/>
            <person name="Piednoel M."/>
            <person name="Hagmann J."/>
            <person name="Chen-Min-Tao R."/>
            <person name="Iglesias-Fernandez R."/>
            <person name="Schuster S.C."/>
            <person name="Alonso-Blanco C."/>
            <person name="Roudier F."/>
            <person name="Carbonero P."/>
            <person name="Paz-Ares J."/>
            <person name="Davis S.J."/>
            <person name="Pecinka A."/>
            <person name="Quesneville H."/>
            <person name="Colot V."/>
            <person name="Lysak M.A."/>
            <person name="Weigel D."/>
            <person name="Coupland G."/>
            <person name="Schneeberger K."/>
        </authorList>
    </citation>
    <scope>NUCLEOTIDE SEQUENCE [LARGE SCALE GENOMIC DNA]</scope>
    <source>
        <strain evidence="4">cv. Pajares</strain>
    </source>
</reference>
<sequence length="70" mass="8030">MGCGFTDKEEKQGVVEEVVNLCSFETLKNLEANKGESDTKGKKYREDIPSRFYPKSDYFRKGNVGDWQTT</sequence>
<evidence type="ECO:0000256" key="1">
    <source>
        <dbReference type="RuleBase" id="RU361155"/>
    </source>
</evidence>
<accession>A0A087HF47</accession>
<dbReference type="EC" id="2.8.2.-" evidence="1"/>
<dbReference type="Gene3D" id="3.40.50.300">
    <property type="entry name" value="P-loop containing nucleotide triphosphate hydrolases"/>
    <property type="match status" value="1"/>
</dbReference>
<gene>
    <name evidence="3" type="ordered locus">AALP_Aa2g036000</name>
</gene>
<organism evidence="3 4">
    <name type="scientific">Arabis alpina</name>
    <name type="common">Alpine rock-cress</name>
    <dbReference type="NCBI Taxonomy" id="50452"/>
    <lineage>
        <taxon>Eukaryota</taxon>
        <taxon>Viridiplantae</taxon>
        <taxon>Streptophyta</taxon>
        <taxon>Embryophyta</taxon>
        <taxon>Tracheophyta</taxon>
        <taxon>Spermatophyta</taxon>
        <taxon>Magnoliopsida</taxon>
        <taxon>eudicotyledons</taxon>
        <taxon>Gunneridae</taxon>
        <taxon>Pentapetalae</taxon>
        <taxon>rosids</taxon>
        <taxon>malvids</taxon>
        <taxon>Brassicales</taxon>
        <taxon>Brassicaceae</taxon>
        <taxon>Arabideae</taxon>
        <taxon>Arabis</taxon>
    </lineage>
</organism>
<name>A0A087HF47_ARAAL</name>
<dbReference type="OMA" id="VGDWQTT"/>
<dbReference type="InterPro" id="IPR000863">
    <property type="entry name" value="Sulfotransferase_dom"/>
</dbReference>
<evidence type="ECO:0000313" key="4">
    <source>
        <dbReference type="Proteomes" id="UP000029120"/>
    </source>
</evidence>